<accession>A0ABV0S021</accession>
<proteinExistence type="predicted"/>
<evidence type="ECO:0008006" key="3">
    <source>
        <dbReference type="Google" id="ProtNLM"/>
    </source>
</evidence>
<gene>
    <name evidence="1" type="ORF">XENOCAPTIV_006812</name>
</gene>
<protein>
    <recommendedName>
        <fullName evidence="3">Secreted protein</fullName>
    </recommendedName>
</protein>
<comment type="caution">
    <text evidence="1">The sequence shown here is derived from an EMBL/GenBank/DDBJ whole genome shotgun (WGS) entry which is preliminary data.</text>
</comment>
<reference evidence="1 2" key="1">
    <citation type="submission" date="2021-06" db="EMBL/GenBank/DDBJ databases">
        <authorList>
            <person name="Palmer J.M."/>
        </authorList>
    </citation>
    <scope>NUCLEOTIDE SEQUENCE [LARGE SCALE GENOMIC DNA]</scope>
    <source>
        <strain evidence="1 2">XC_2019</strain>
        <tissue evidence="1">Muscle</tissue>
    </source>
</reference>
<sequence length="111" mass="12109">MLLLLLSKPRPVLQSLCFTPSLLLPSSPSSPTLVSPFALPTYPPFLYSFTVNAYCALCRLSHVTFGLCAVQTAYRQWVGGGLGRGGWVGEGREEAVMMSKALPFLFPLCIR</sequence>
<dbReference type="Proteomes" id="UP001434883">
    <property type="component" value="Unassembled WGS sequence"/>
</dbReference>
<evidence type="ECO:0000313" key="1">
    <source>
        <dbReference type="EMBL" id="MEQ2212917.1"/>
    </source>
</evidence>
<name>A0ABV0S021_9TELE</name>
<keyword evidence="2" id="KW-1185">Reference proteome</keyword>
<organism evidence="1 2">
    <name type="scientific">Xenoophorus captivus</name>
    <dbReference type="NCBI Taxonomy" id="1517983"/>
    <lineage>
        <taxon>Eukaryota</taxon>
        <taxon>Metazoa</taxon>
        <taxon>Chordata</taxon>
        <taxon>Craniata</taxon>
        <taxon>Vertebrata</taxon>
        <taxon>Euteleostomi</taxon>
        <taxon>Actinopterygii</taxon>
        <taxon>Neopterygii</taxon>
        <taxon>Teleostei</taxon>
        <taxon>Neoteleostei</taxon>
        <taxon>Acanthomorphata</taxon>
        <taxon>Ovalentaria</taxon>
        <taxon>Atherinomorphae</taxon>
        <taxon>Cyprinodontiformes</taxon>
        <taxon>Goodeidae</taxon>
        <taxon>Xenoophorus</taxon>
    </lineage>
</organism>
<dbReference type="EMBL" id="JAHRIN010060578">
    <property type="protein sequence ID" value="MEQ2212917.1"/>
    <property type="molecule type" value="Genomic_DNA"/>
</dbReference>
<evidence type="ECO:0000313" key="2">
    <source>
        <dbReference type="Proteomes" id="UP001434883"/>
    </source>
</evidence>